<dbReference type="InterPro" id="IPR014777">
    <property type="entry name" value="4pyrrole_Mease_sub1"/>
</dbReference>
<evidence type="ECO:0000256" key="2">
    <source>
        <dbReference type="ARBA" id="ARBA00022552"/>
    </source>
</evidence>
<dbReference type="InterPro" id="IPR053910">
    <property type="entry name" value="RsmI_HTH"/>
</dbReference>
<dbReference type="GO" id="GO:0032259">
    <property type="term" value="P:methylation"/>
    <property type="evidence" value="ECO:0007669"/>
    <property type="project" value="UniProtKB-KW"/>
</dbReference>
<evidence type="ECO:0000313" key="10">
    <source>
        <dbReference type="Proteomes" id="UP001595607"/>
    </source>
</evidence>
<dbReference type="InterPro" id="IPR014776">
    <property type="entry name" value="4pyrrole_Mease_sub2"/>
</dbReference>
<keyword evidence="2 6" id="KW-0698">rRNA processing</keyword>
<gene>
    <name evidence="6 9" type="primary">rsmI</name>
    <name evidence="9" type="ORF">ACFONP_06615</name>
</gene>
<dbReference type="InterPro" id="IPR018063">
    <property type="entry name" value="SAM_MeTrfase_RsmI_CS"/>
</dbReference>
<sequence>MEKKLQPGLHVAATPIGNLGDITKRVIDALAQADRILCEDTRITGKLLNVLGIPKRPLLPYHEHNAAEVRPQILSELASGAAIVLVSDAGTPLISDPGYRIVREARDAGHKVYALPGPSALTAALSIAGAPTDRFTFLGFPPKGPGQIRSFFEELSGRPETLVLYESGPRLAATLAALAETLGPRTVAVARELTKLHEEIAEGDAAELAAQYEKAAPKGEIVLIIHPASAAEGPDLDETLRRLLKTESVREAAKTAAEITGKPKKECYARALELKEA</sequence>
<dbReference type="PROSITE" id="PS01296">
    <property type="entry name" value="RSMI"/>
    <property type="match status" value="1"/>
</dbReference>
<dbReference type="SUPFAM" id="SSF53790">
    <property type="entry name" value="Tetrapyrrole methylase"/>
    <property type="match status" value="1"/>
</dbReference>
<evidence type="ECO:0000313" key="9">
    <source>
        <dbReference type="EMBL" id="MFC3302402.1"/>
    </source>
</evidence>
<dbReference type="GO" id="GO:0008168">
    <property type="term" value="F:methyltransferase activity"/>
    <property type="evidence" value="ECO:0007669"/>
    <property type="project" value="UniProtKB-KW"/>
</dbReference>
<dbReference type="InterPro" id="IPR035996">
    <property type="entry name" value="4pyrrol_Methylase_sf"/>
</dbReference>
<dbReference type="InterPro" id="IPR008189">
    <property type="entry name" value="rRNA_ssu_MeTfrase_I"/>
</dbReference>
<dbReference type="InterPro" id="IPR000878">
    <property type="entry name" value="4pyrrol_Mease"/>
</dbReference>
<dbReference type="Proteomes" id="UP001595607">
    <property type="component" value="Unassembled WGS sequence"/>
</dbReference>
<dbReference type="EC" id="2.1.1.198" evidence="6"/>
<dbReference type="RefSeq" id="WP_189570626.1">
    <property type="nucleotide sequence ID" value="NZ_BMXU01000001.1"/>
</dbReference>
<feature type="domain" description="Tetrapyrrole methylase" evidence="7">
    <location>
        <begin position="9"/>
        <end position="209"/>
    </location>
</feature>
<dbReference type="Gene3D" id="3.30.950.10">
    <property type="entry name" value="Methyltransferase, Cobalt-precorrin-4 Transmethylase, Domain 2"/>
    <property type="match status" value="1"/>
</dbReference>
<dbReference type="Gene3D" id="3.40.1010.10">
    <property type="entry name" value="Cobalt-precorrin-4 Transmethylase, Domain 1"/>
    <property type="match status" value="1"/>
</dbReference>
<comment type="caution">
    <text evidence="9">The sequence shown here is derived from an EMBL/GenBank/DDBJ whole genome shotgun (WGS) entry which is preliminary data.</text>
</comment>
<dbReference type="CDD" id="cd11648">
    <property type="entry name" value="RsmI"/>
    <property type="match status" value="1"/>
</dbReference>
<dbReference type="HAMAP" id="MF_01877">
    <property type="entry name" value="16SrRNA_methyltr_I"/>
    <property type="match status" value="1"/>
</dbReference>
<evidence type="ECO:0000256" key="4">
    <source>
        <dbReference type="ARBA" id="ARBA00022679"/>
    </source>
</evidence>
<comment type="catalytic activity">
    <reaction evidence="6">
        <text>cytidine(1402) in 16S rRNA + S-adenosyl-L-methionine = 2'-O-methylcytidine(1402) in 16S rRNA + S-adenosyl-L-homocysteine + H(+)</text>
        <dbReference type="Rhea" id="RHEA:42924"/>
        <dbReference type="Rhea" id="RHEA-COMP:10285"/>
        <dbReference type="Rhea" id="RHEA-COMP:10286"/>
        <dbReference type="ChEBI" id="CHEBI:15378"/>
        <dbReference type="ChEBI" id="CHEBI:57856"/>
        <dbReference type="ChEBI" id="CHEBI:59789"/>
        <dbReference type="ChEBI" id="CHEBI:74495"/>
        <dbReference type="ChEBI" id="CHEBI:82748"/>
        <dbReference type="EC" id="2.1.1.198"/>
    </reaction>
</comment>
<dbReference type="Pfam" id="PF23016">
    <property type="entry name" value="RsmI_C"/>
    <property type="match status" value="1"/>
</dbReference>
<reference evidence="10" key="1">
    <citation type="journal article" date="2019" name="Int. J. Syst. Evol. Microbiol.">
        <title>The Global Catalogue of Microorganisms (GCM) 10K type strain sequencing project: providing services to taxonomists for standard genome sequencing and annotation.</title>
        <authorList>
            <consortium name="The Broad Institute Genomics Platform"/>
            <consortium name="The Broad Institute Genome Sequencing Center for Infectious Disease"/>
            <person name="Wu L."/>
            <person name="Ma J."/>
        </authorList>
    </citation>
    <scope>NUCLEOTIDE SEQUENCE [LARGE SCALE GENOMIC DNA]</scope>
    <source>
        <strain evidence="10">KCTC 22245</strain>
    </source>
</reference>
<comment type="subcellular location">
    <subcellularLocation>
        <location evidence="6">Cytoplasm</location>
    </subcellularLocation>
</comment>
<evidence type="ECO:0000259" key="8">
    <source>
        <dbReference type="Pfam" id="PF23016"/>
    </source>
</evidence>
<keyword evidence="5 6" id="KW-0949">S-adenosyl-L-methionine</keyword>
<keyword evidence="1 6" id="KW-0963">Cytoplasm</keyword>
<evidence type="ECO:0000256" key="6">
    <source>
        <dbReference type="HAMAP-Rule" id="MF_01877"/>
    </source>
</evidence>
<comment type="similarity">
    <text evidence="6">Belongs to the methyltransferase superfamily. RsmI family.</text>
</comment>
<keyword evidence="4 6" id="KW-0808">Transferase</keyword>
<dbReference type="PANTHER" id="PTHR46111:SF1">
    <property type="entry name" value="RIBOSOMAL RNA SMALL SUBUNIT METHYLTRANSFERASE I"/>
    <property type="match status" value="1"/>
</dbReference>
<accession>A0ABV7MCA2</accession>
<proteinExistence type="inferred from homology"/>
<evidence type="ECO:0000259" key="7">
    <source>
        <dbReference type="Pfam" id="PF00590"/>
    </source>
</evidence>
<name>A0ABV7MCA2_9PROT</name>
<dbReference type="Pfam" id="PF00590">
    <property type="entry name" value="TP_methylase"/>
    <property type="match status" value="1"/>
</dbReference>
<evidence type="ECO:0000256" key="1">
    <source>
        <dbReference type="ARBA" id="ARBA00022490"/>
    </source>
</evidence>
<comment type="function">
    <text evidence="6">Catalyzes the 2'-O-methylation of the ribose of cytidine 1402 (C1402) in 16S rRNA.</text>
</comment>
<organism evidence="9 10">
    <name type="scientific">Parvularcula lutaonensis</name>
    <dbReference type="NCBI Taxonomy" id="491923"/>
    <lineage>
        <taxon>Bacteria</taxon>
        <taxon>Pseudomonadati</taxon>
        <taxon>Pseudomonadota</taxon>
        <taxon>Alphaproteobacteria</taxon>
        <taxon>Parvularculales</taxon>
        <taxon>Parvularculaceae</taxon>
        <taxon>Parvularcula</taxon>
    </lineage>
</organism>
<feature type="domain" description="RsmI HTH" evidence="8">
    <location>
        <begin position="231"/>
        <end position="275"/>
    </location>
</feature>
<protein>
    <recommendedName>
        <fullName evidence="6">Ribosomal RNA small subunit methyltransferase I</fullName>
        <ecNumber evidence="6">2.1.1.198</ecNumber>
    </recommendedName>
    <alternativeName>
        <fullName evidence="6">16S rRNA 2'-O-ribose C1402 methyltransferase</fullName>
    </alternativeName>
    <alternativeName>
        <fullName evidence="6">rRNA (cytidine-2'-O-)-methyltransferase RsmI</fullName>
    </alternativeName>
</protein>
<evidence type="ECO:0000256" key="5">
    <source>
        <dbReference type="ARBA" id="ARBA00022691"/>
    </source>
</evidence>
<dbReference type="NCBIfam" id="TIGR00096">
    <property type="entry name" value="16S rRNA (cytidine(1402)-2'-O)-methyltransferase"/>
    <property type="match status" value="1"/>
</dbReference>
<keyword evidence="10" id="KW-1185">Reference proteome</keyword>
<keyword evidence="3 6" id="KW-0489">Methyltransferase</keyword>
<dbReference type="EMBL" id="JBHRVA010000002">
    <property type="protein sequence ID" value="MFC3302402.1"/>
    <property type="molecule type" value="Genomic_DNA"/>
</dbReference>
<dbReference type="PANTHER" id="PTHR46111">
    <property type="entry name" value="RIBOSOMAL RNA SMALL SUBUNIT METHYLTRANSFERASE I"/>
    <property type="match status" value="1"/>
</dbReference>
<evidence type="ECO:0000256" key="3">
    <source>
        <dbReference type="ARBA" id="ARBA00022603"/>
    </source>
</evidence>
<dbReference type="PIRSF" id="PIRSF005917">
    <property type="entry name" value="MTase_YraL"/>
    <property type="match status" value="1"/>
</dbReference>